<sequence length="147" mass="15397">MEESLAKGASEPIKHGCVCCRVHYSDANLSSSLKIFSERHSGLLAISLGKRITGPTCASRPSPAVLTSRDAAEGEDPSVNFGKSRCVADEACEGEVMTQKVARGGGQGSSSEGGGQEGVVMVVIAKRNDRRERNGVTGMDGMKAERV</sequence>
<dbReference type="EMBL" id="VSRR010002351">
    <property type="protein sequence ID" value="MPC31013.1"/>
    <property type="molecule type" value="Genomic_DNA"/>
</dbReference>
<evidence type="ECO:0000313" key="2">
    <source>
        <dbReference type="EMBL" id="MPC31013.1"/>
    </source>
</evidence>
<accession>A0A5B7EDF4</accession>
<organism evidence="2 3">
    <name type="scientific">Portunus trituberculatus</name>
    <name type="common">Swimming crab</name>
    <name type="synonym">Neptunus trituberculatus</name>
    <dbReference type="NCBI Taxonomy" id="210409"/>
    <lineage>
        <taxon>Eukaryota</taxon>
        <taxon>Metazoa</taxon>
        <taxon>Ecdysozoa</taxon>
        <taxon>Arthropoda</taxon>
        <taxon>Crustacea</taxon>
        <taxon>Multicrustacea</taxon>
        <taxon>Malacostraca</taxon>
        <taxon>Eumalacostraca</taxon>
        <taxon>Eucarida</taxon>
        <taxon>Decapoda</taxon>
        <taxon>Pleocyemata</taxon>
        <taxon>Brachyura</taxon>
        <taxon>Eubrachyura</taxon>
        <taxon>Portunoidea</taxon>
        <taxon>Portunidae</taxon>
        <taxon>Portuninae</taxon>
        <taxon>Portunus</taxon>
    </lineage>
</organism>
<gene>
    <name evidence="2" type="ORF">E2C01_024287</name>
</gene>
<evidence type="ECO:0000256" key="1">
    <source>
        <dbReference type="SAM" id="MobiDB-lite"/>
    </source>
</evidence>
<proteinExistence type="predicted"/>
<keyword evidence="3" id="KW-1185">Reference proteome</keyword>
<protein>
    <submittedName>
        <fullName evidence="2">Uncharacterized protein</fullName>
    </submittedName>
</protein>
<evidence type="ECO:0000313" key="3">
    <source>
        <dbReference type="Proteomes" id="UP000324222"/>
    </source>
</evidence>
<feature type="region of interest" description="Disordered" evidence="1">
    <location>
        <begin position="56"/>
        <end position="79"/>
    </location>
</feature>
<comment type="caution">
    <text evidence="2">The sequence shown here is derived from an EMBL/GenBank/DDBJ whole genome shotgun (WGS) entry which is preliminary data.</text>
</comment>
<dbReference type="Proteomes" id="UP000324222">
    <property type="component" value="Unassembled WGS sequence"/>
</dbReference>
<name>A0A5B7EDF4_PORTR</name>
<dbReference type="AlphaFoldDB" id="A0A5B7EDF4"/>
<reference evidence="2 3" key="1">
    <citation type="submission" date="2019-05" db="EMBL/GenBank/DDBJ databases">
        <title>Another draft genome of Portunus trituberculatus and its Hox gene families provides insights of decapod evolution.</title>
        <authorList>
            <person name="Jeong J.-H."/>
            <person name="Song I."/>
            <person name="Kim S."/>
            <person name="Choi T."/>
            <person name="Kim D."/>
            <person name="Ryu S."/>
            <person name="Kim W."/>
        </authorList>
    </citation>
    <scope>NUCLEOTIDE SEQUENCE [LARGE SCALE GENOMIC DNA]</scope>
    <source>
        <tissue evidence="2">Muscle</tissue>
    </source>
</reference>